<dbReference type="OrthoDB" id="9838642at2"/>
<evidence type="ECO:0000313" key="2">
    <source>
        <dbReference type="Proteomes" id="UP000325004"/>
    </source>
</evidence>
<accession>A0A5C0UHA8</accession>
<name>A0A5C0UHA8_9PROT</name>
<organism evidence="1 2">
    <name type="scientific">Candidatus Cytomitobacter primus</name>
    <dbReference type="NCBI Taxonomy" id="2066024"/>
    <lineage>
        <taxon>Bacteria</taxon>
        <taxon>Pseudomonadati</taxon>
        <taxon>Pseudomonadota</taxon>
        <taxon>Alphaproteobacteria</taxon>
        <taxon>Holosporales</taxon>
        <taxon>Holosporaceae</taxon>
        <taxon>Candidatus Cytomitobacter</taxon>
    </lineage>
</organism>
<proteinExistence type="predicted"/>
<reference evidence="1 2" key="1">
    <citation type="submission" date="2019-08" db="EMBL/GenBank/DDBJ databases">
        <title>Highly reduced genomes of protist endosymbionts show evolutionary convergence.</title>
        <authorList>
            <person name="George E."/>
            <person name="Husnik F."/>
            <person name="Tashyreva D."/>
            <person name="Prokopchuk G."/>
            <person name="Horak A."/>
            <person name="Kwong W.K."/>
            <person name="Lukes J."/>
            <person name="Keeling P.J."/>
        </authorList>
    </citation>
    <scope>NUCLEOTIDE SEQUENCE [LARGE SCALE GENOMIC DNA]</scope>
    <source>
        <strain evidence="1">1604LC</strain>
    </source>
</reference>
<dbReference type="AlphaFoldDB" id="A0A5C0UHA8"/>
<gene>
    <name evidence="1" type="ORF">FZC34_00675</name>
</gene>
<dbReference type="RefSeq" id="WP_148971550.1">
    <property type="nucleotide sequence ID" value="NZ_CP043316.1"/>
</dbReference>
<dbReference type="Proteomes" id="UP000325004">
    <property type="component" value="Chromosome"/>
</dbReference>
<keyword evidence="2" id="KW-1185">Reference proteome</keyword>
<dbReference type="EMBL" id="CP043316">
    <property type="protein sequence ID" value="QEK38434.1"/>
    <property type="molecule type" value="Genomic_DNA"/>
</dbReference>
<protein>
    <submittedName>
        <fullName evidence="1">Uncharacterized protein</fullName>
    </submittedName>
</protein>
<sequence>MNTIHMPVWDFFLTDQIKKHSASISVQTWSPELTNKSKLNPYELIRQAFPNETDNFFISFMFYGRNYFAPPTNEKDAYELLKTLEGKRTKIYYAIKKANQKHKIAEEWIMVKRMSDEDREIFAPKLMDYQNFLRLSGQSIILKSGSKRNALSLLYNNGFLQI</sequence>
<dbReference type="KEGG" id="cpri:FZC34_00675"/>
<evidence type="ECO:0000313" key="1">
    <source>
        <dbReference type="EMBL" id="QEK38434.1"/>
    </source>
</evidence>